<dbReference type="Gene3D" id="3.30.420.40">
    <property type="match status" value="2"/>
</dbReference>
<dbReference type="GO" id="GO:0061711">
    <property type="term" value="F:tRNA N(6)-L-threonylcarbamoyladenine synthase activity"/>
    <property type="evidence" value="ECO:0007669"/>
    <property type="project" value="UniProtKB-EC"/>
</dbReference>
<evidence type="ECO:0000256" key="5">
    <source>
        <dbReference type="ARBA" id="ARBA00023004"/>
    </source>
</evidence>
<feature type="binding site" evidence="8">
    <location>
        <begin position="134"/>
        <end position="138"/>
    </location>
    <ligand>
        <name>substrate</name>
    </ligand>
</feature>
<dbReference type="SUPFAM" id="SSF53067">
    <property type="entry name" value="Actin-like ATPase domain"/>
    <property type="match status" value="2"/>
</dbReference>
<dbReference type="HAMAP" id="MF_01445">
    <property type="entry name" value="TsaD"/>
    <property type="match status" value="1"/>
</dbReference>
<dbReference type="PROSITE" id="PS01016">
    <property type="entry name" value="GLYCOPROTEASE"/>
    <property type="match status" value="1"/>
</dbReference>
<evidence type="ECO:0000256" key="6">
    <source>
        <dbReference type="ARBA" id="ARBA00023315"/>
    </source>
</evidence>
<dbReference type="InterPro" id="IPR043129">
    <property type="entry name" value="ATPase_NBD"/>
</dbReference>
<dbReference type="NCBIfam" id="TIGR00329">
    <property type="entry name" value="gcp_kae1"/>
    <property type="match status" value="1"/>
</dbReference>
<feature type="binding site" evidence="8">
    <location>
        <position position="302"/>
    </location>
    <ligand>
        <name>Fe cation</name>
        <dbReference type="ChEBI" id="CHEBI:24875"/>
    </ligand>
</feature>
<evidence type="ECO:0000313" key="10">
    <source>
        <dbReference type="EMBL" id="AXV05443.1"/>
    </source>
</evidence>
<comment type="catalytic activity">
    <reaction evidence="7 8">
        <text>L-threonylcarbamoyladenylate + adenosine(37) in tRNA = N(6)-L-threonylcarbamoyladenosine(37) in tRNA + AMP + H(+)</text>
        <dbReference type="Rhea" id="RHEA:37059"/>
        <dbReference type="Rhea" id="RHEA-COMP:10162"/>
        <dbReference type="Rhea" id="RHEA-COMP:10163"/>
        <dbReference type="ChEBI" id="CHEBI:15378"/>
        <dbReference type="ChEBI" id="CHEBI:73682"/>
        <dbReference type="ChEBI" id="CHEBI:74411"/>
        <dbReference type="ChEBI" id="CHEBI:74418"/>
        <dbReference type="ChEBI" id="CHEBI:456215"/>
        <dbReference type="EC" id="2.3.1.234"/>
    </reaction>
</comment>
<protein>
    <recommendedName>
        <fullName evidence="8">tRNA N6-adenosine threonylcarbamoyltransferase</fullName>
        <ecNumber evidence="8">2.3.1.234</ecNumber>
    </recommendedName>
    <alternativeName>
        <fullName evidence="8">N6-L-threonylcarbamoyladenine synthase</fullName>
        <shortName evidence="8">t(6)A synthase</shortName>
    </alternativeName>
    <alternativeName>
        <fullName evidence="8">t(6)A37 threonylcarbamoyladenosine biosynthesis protein TsaD</fullName>
    </alternativeName>
    <alternativeName>
        <fullName evidence="8">tRNA threonylcarbamoyladenosine biosynthesis protein TsaD</fullName>
    </alternativeName>
</protein>
<feature type="domain" description="Gcp-like" evidence="9">
    <location>
        <begin position="24"/>
        <end position="308"/>
    </location>
</feature>
<keyword evidence="2 8" id="KW-0808">Transferase</keyword>
<evidence type="ECO:0000313" key="11">
    <source>
        <dbReference type="Proteomes" id="UP000264006"/>
    </source>
</evidence>
<dbReference type="Proteomes" id="UP000264006">
    <property type="component" value="Chromosome"/>
</dbReference>
<proteinExistence type="inferred from homology"/>
<comment type="similarity">
    <text evidence="8">Belongs to the KAE1 / TsaD family.</text>
</comment>
<feature type="binding site" evidence="8">
    <location>
        <position position="167"/>
    </location>
    <ligand>
        <name>substrate</name>
    </ligand>
</feature>
<gene>
    <name evidence="8" type="primary">tsaD</name>
    <name evidence="10" type="ORF">DVS28_a0742</name>
</gene>
<dbReference type="InterPro" id="IPR017860">
    <property type="entry name" value="Peptidase_M22_CS"/>
</dbReference>
<sequence length="338" mass="35313">MLVLGIETSCDETAVALVEDGTTVRSNVIGTQFEHHRPFGGVVPEIAARAHLDMMLPAIDRAFVEAGATYADVEGVAVTAGPGLVGALLVGVAAAKSIALAHDLPFIGVNHLEGHVCATQLEFGHLEPPMISLIVSGGHTSLVLLDAEGRFETIGQTIDDAAGEAFDKIARFMGLPFPGGPEIDKLGRTGDPTAIAFPRAMMNDGTLDFSMSGLKTAVIRELRRRDAVDEEIVMPDVAASFNEAIVDVLVTKTLRAAEAHDVGTITLVGGVAANSRLREAMADGCARTDRRLLLPQPVLCTDNGAMIAAAGYNRLVAGERSPLTIDADPGLPLIPLAG</sequence>
<dbReference type="PANTHER" id="PTHR11735:SF6">
    <property type="entry name" value="TRNA N6-ADENOSINE THREONYLCARBAMOYLTRANSFERASE, MITOCHONDRIAL"/>
    <property type="match status" value="1"/>
</dbReference>
<dbReference type="PRINTS" id="PR00789">
    <property type="entry name" value="OSIALOPTASE"/>
</dbReference>
<keyword evidence="5 8" id="KW-0408">Iron</keyword>
<evidence type="ECO:0000256" key="4">
    <source>
        <dbReference type="ARBA" id="ARBA00022723"/>
    </source>
</evidence>
<evidence type="ECO:0000256" key="8">
    <source>
        <dbReference type="HAMAP-Rule" id="MF_01445"/>
    </source>
</evidence>
<feature type="binding site" evidence="8">
    <location>
        <position position="274"/>
    </location>
    <ligand>
        <name>substrate</name>
    </ligand>
</feature>
<feature type="binding site" evidence="8">
    <location>
        <position position="115"/>
    </location>
    <ligand>
        <name>Fe cation</name>
        <dbReference type="ChEBI" id="CHEBI:24875"/>
    </ligand>
</feature>
<dbReference type="EC" id="2.3.1.234" evidence="8"/>
<dbReference type="RefSeq" id="WP_114590253.1">
    <property type="nucleotide sequence ID" value="NZ_CAXIBR010000004.1"/>
</dbReference>
<evidence type="ECO:0000256" key="7">
    <source>
        <dbReference type="ARBA" id="ARBA00048117"/>
    </source>
</evidence>
<dbReference type="PANTHER" id="PTHR11735">
    <property type="entry name" value="TRNA N6-ADENOSINE THREONYLCARBAMOYLTRANSFERASE"/>
    <property type="match status" value="1"/>
</dbReference>
<evidence type="ECO:0000256" key="1">
    <source>
        <dbReference type="ARBA" id="ARBA00022490"/>
    </source>
</evidence>
<dbReference type="InterPro" id="IPR022450">
    <property type="entry name" value="TsaD"/>
</dbReference>
<dbReference type="FunFam" id="3.30.420.40:FF:000012">
    <property type="entry name" value="tRNA N6-adenosine threonylcarbamoyltransferase"/>
    <property type="match status" value="1"/>
</dbReference>
<comment type="cofactor">
    <cofactor evidence="8">
        <name>Fe(2+)</name>
        <dbReference type="ChEBI" id="CHEBI:29033"/>
    </cofactor>
    <text evidence="8">Binds 1 Fe(2+) ion per subunit.</text>
</comment>
<dbReference type="KEGG" id="euz:DVS28_a0742"/>
<accession>A0A346XT96</accession>
<name>A0A346XT96_9ACTN</name>
<evidence type="ECO:0000259" key="9">
    <source>
        <dbReference type="Pfam" id="PF00814"/>
    </source>
</evidence>
<feature type="binding site" evidence="8">
    <location>
        <position position="111"/>
    </location>
    <ligand>
        <name>Fe cation</name>
        <dbReference type="ChEBI" id="CHEBI:24875"/>
    </ligand>
</feature>
<keyword evidence="6 8" id="KW-0012">Acyltransferase</keyword>
<keyword evidence="11" id="KW-1185">Reference proteome</keyword>
<keyword evidence="3 8" id="KW-0819">tRNA processing</keyword>
<evidence type="ECO:0000256" key="3">
    <source>
        <dbReference type="ARBA" id="ARBA00022694"/>
    </source>
</evidence>
<reference evidence="10 11" key="1">
    <citation type="submission" date="2018-09" db="EMBL/GenBank/DDBJ databases">
        <title>Complete genome sequence of Euzebya sp. DY32-46 isolated from seawater of Pacific Ocean.</title>
        <authorList>
            <person name="Xu L."/>
            <person name="Wu Y.-H."/>
            <person name="Xu X.-W."/>
        </authorList>
    </citation>
    <scope>NUCLEOTIDE SEQUENCE [LARGE SCALE GENOMIC DNA]</scope>
    <source>
        <strain evidence="10 11">DY32-46</strain>
    </source>
</reference>
<comment type="function">
    <text evidence="8">Required for the formation of a threonylcarbamoyl group on adenosine at position 37 (t(6)A37) in tRNAs that read codons beginning with adenine. Is involved in the transfer of the threonylcarbamoyl moiety of threonylcarbamoyl-AMP (TC-AMP) to the N6 group of A37, together with TsaE and TsaB. TsaD likely plays a direct catalytic role in this reaction.</text>
</comment>
<dbReference type="InterPro" id="IPR000905">
    <property type="entry name" value="Gcp-like_dom"/>
</dbReference>
<dbReference type="InterPro" id="IPR017861">
    <property type="entry name" value="KAE1/TsaD"/>
</dbReference>
<dbReference type="GO" id="GO:0005506">
    <property type="term" value="F:iron ion binding"/>
    <property type="evidence" value="ECO:0007669"/>
    <property type="project" value="UniProtKB-UniRule"/>
</dbReference>
<dbReference type="EMBL" id="CP031165">
    <property type="protein sequence ID" value="AXV05443.1"/>
    <property type="molecule type" value="Genomic_DNA"/>
</dbReference>
<keyword evidence="4 8" id="KW-0479">Metal-binding</keyword>
<dbReference type="NCBIfam" id="TIGR03723">
    <property type="entry name" value="T6A_TsaD_YgjD"/>
    <property type="match status" value="1"/>
</dbReference>
<dbReference type="AlphaFoldDB" id="A0A346XT96"/>
<feature type="binding site" evidence="8">
    <location>
        <position position="184"/>
    </location>
    <ligand>
        <name>substrate</name>
    </ligand>
</feature>
<dbReference type="CDD" id="cd24133">
    <property type="entry name" value="ASKHA_NBD_TsaD_bac"/>
    <property type="match status" value="1"/>
</dbReference>
<dbReference type="GO" id="GO:0002949">
    <property type="term" value="P:tRNA threonylcarbamoyladenosine modification"/>
    <property type="evidence" value="ECO:0007669"/>
    <property type="project" value="UniProtKB-UniRule"/>
</dbReference>
<keyword evidence="1 8" id="KW-0963">Cytoplasm</keyword>
<dbReference type="FunFam" id="3.30.420.40:FF:000040">
    <property type="entry name" value="tRNA N6-adenosine threonylcarbamoyltransferase"/>
    <property type="match status" value="1"/>
</dbReference>
<comment type="subcellular location">
    <subcellularLocation>
        <location evidence="8">Cytoplasm</location>
    </subcellularLocation>
</comment>
<dbReference type="GO" id="GO:0005737">
    <property type="term" value="C:cytoplasm"/>
    <property type="evidence" value="ECO:0007669"/>
    <property type="project" value="UniProtKB-SubCell"/>
</dbReference>
<dbReference type="Pfam" id="PF00814">
    <property type="entry name" value="TsaD"/>
    <property type="match status" value="1"/>
</dbReference>
<dbReference type="OrthoDB" id="9806197at2"/>
<organism evidence="10 11">
    <name type="scientific">Euzebya pacifica</name>
    <dbReference type="NCBI Taxonomy" id="1608957"/>
    <lineage>
        <taxon>Bacteria</taxon>
        <taxon>Bacillati</taxon>
        <taxon>Actinomycetota</taxon>
        <taxon>Nitriliruptoria</taxon>
        <taxon>Euzebyales</taxon>
    </lineage>
</organism>
<evidence type="ECO:0000256" key="2">
    <source>
        <dbReference type="ARBA" id="ARBA00022679"/>
    </source>
</evidence>
<feature type="binding site" evidence="8">
    <location>
        <position position="180"/>
    </location>
    <ligand>
        <name>substrate</name>
    </ligand>
</feature>